<keyword evidence="2" id="KW-0812">Transmembrane</keyword>
<dbReference type="AlphaFoldDB" id="A0A091CPC5"/>
<dbReference type="Pfam" id="PF10230">
    <property type="entry name" value="LIDHydrolase"/>
    <property type="match status" value="1"/>
</dbReference>
<reference evidence="3 4" key="1">
    <citation type="submission" date="2013-11" db="EMBL/GenBank/DDBJ databases">
        <title>The Damaraland mole rat (Fukomys damarensis) genome and evolution of African mole rats.</title>
        <authorList>
            <person name="Gladyshev V.N."/>
            <person name="Fang X."/>
        </authorList>
    </citation>
    <scope>NUCLEOTIDE SEQUENCE [LARGE SCALE GENOMIC DNA]</scope>
    <source>
        <tissue evidence="3">Liver</tissue>
    </source>
</reference>
<dbReference type="InterPro" id="IPR019363">
    <property type="entry name" value="LDAH"/>
</dbReference>
<proteinExistence type="predicted"/>
<evidence type="ECO:0000313" key="3">
    <source>
        <dbReference type="EMBL" id="KFO19902.1"/>
    </source>
</evidence>
<keyword evidence="2" id="KW-0472">Membrane</keyword>
<dbReference type="GO" id="GO:0019915">
    <property type="term" value="P:lipid storage"/>
    <property type="evidence" value="ECO:0007669"/>
    <property type="project" value="InterPro"/>
</dbReference>
<organism evidence="3 4">
    <name type="scientific">Fukomys damarensis</name>
    <name type="common">Damaraland mole rat</name>
    <name type="synonym">Cryptomys damarensis</name>
    <dbReference type="NCBI Taxonomy" id="885580"/>
    <lineage>
        <taxon>Eukaryota</taxon>
        <taxon>Metazoa</taxon>
        <taxon>Chordata</taxon>
        <taxon>Craniata</taxon>
        <taxon>Vertebrata</taxon>
        <taxon>Euteleostomi</taxon>
        <taxon>Mammalia</taxon>
        <taxon>Eutheria</taxon>
        <taxon>Euarchontoglires</taxon>
        <taxon>Glires</taxon>
        <taxon>Rodentia</taxon>
        <taxon>Hystricomorpha</taxon>
        <taxon>Bathyergidae</taxon>
        <taxon>Fukomys</taxon>
    </lineage>
</organism>
<evidence type="ECO:0000313" key="4">
    <source>
        <dbReference type="Proteomes" id="UP000028990"/>
    </source>
</evidence>
<dbReference type="Proteomes" id="UP000028990">
    <property type="component" value="Unassembled WGS sequence"/>
</dbReference>
<feature type="compositionally biased region" description="Basic and acidic residues" evidence="1">
    <location>
        <begin position="10"/>
        <end position="26"/>
    </location>
</feature>
<dbReference type="EMBL" id="KN124869">
    <property type="protein sequence ID" value="KFO19902.1"/>
    <property type="molecule type" value="Genomic_DNA"/>
</dbReference>
<keyword evidence="4" id="KW-1185">Reference proteome</keyword>
<protein>
    <submittedName>
        <fullName evidence="3">Uncharacterized protein</fullName>
    </submittedName>
</protein>
<feature type="transmembrane region" description="Helical" evidence="2">
    <location>
        <begin position="33"/>
        <end position="50"/>
    </location>
</feature>
<accession>A0A091CPC5</accession>
<dbReference type="GO" id="GO:0016298">
    <property type="term" value="F:lipase activity"/>
    <property type="evidence" value="ECO:0007669"/>
    <property type="project" value="InterPro"/>
</dbReference>
<dbReference type="GO" id="GO:0005811">
    <property type="term" value="C:lipid droplet"/>
    <property type="evidence" value="ECO:0007669"/>
    <property type="project" value="InterPro"/>
</dbReference>
<evidence type="ECO:0000256" key="1">
    <source>
        <dbReference type="SAM" id="MobiDB-lite"/>
    </source>
</evidence>
<feature type="region of interest" description="Disordered" evidence="1">
    <location>
        <begin position="1"/>
        <end position="26"/>
    </location>
</feature>
<keyword evidence="2" id="KW-1133">Transmembrane helix</keyword>
<gene>
    <name evidence="3" type="ORF">H920_18739</name>
</gene>
<evidence type="ECO:0000256" key="2">
    <source>
        <dbReference type="SAM" id="Phobius"/>
    </source>
</evidence>
<name>A0A091CPC5_FUKDA</name>
<sequence>MGGKATDTPDGDKEKPDRLQTGKGGQEHKSMKIAVAVIVIPLFDIFLLLTPNASSDIFNEVMLVTQLKTYKHLALSPCEAHLHLSMKTDQKILTASEDPNAQEMKDIYGLCSQIKRKVAFLRSQMPKDLLKLILTGHAVSSGMVLQILKYAPELPFPYALYVSGYLLLKPYPDTVIGIVLRVINLKTEFILRNVIQPCCLINAAYFGAQHRMTTVKRDDDIKRNIYLSSWTSEDSASSSEAMAPSPFAAHCDLI</sequence>